<feature type="region of interest" description="Disordered" evidence="1">
    <location>
        <begin position="1"/>
        <end position="35"/>
    </location>
</feature>
<evidence type="ECO:0000313" key="2">
    <source>
        <dbReference type="EMBL" id="KDQ59027.1"/>
    </source>
</evidence>
<dbReference type="SUPFAM" id="SSF52047">
    <property type="entry name" value="RNI-like"/>
    <property type="match status" value="1"/>
</dbReference>
<feature type="compositionally biased region" description="Basic residues" evidence="1">
    <location>
        <begin position="1"/>
        <end position="13"/>
    </location>
</feature>
<reference evidence="3" key="1">
    <citation type="journal article" date="2014" name="Proc. Natl. Acad. Sci. U.S.A.">
        <title>Extensive sampling of basidiomycete genomes demonstrates inadequacy of the white-rot/brown-rot paradigm for wood decay fungi.</title>
        <authorList>
            <person name="Riley R."/>
            <person name="Salamov A.A."/>
            <person name="Brown D.W."/>
            <person name="Nagy L.G."/>
            <person name="Floudas D."/>
            <person name="Held B.W."/>
            <person name="Levasseur A."/>
            <person name="Lombard V."/>
            <person name="Morin E."/>
            <person name="Otillar R."/>
            <person name="Lindquist E.A."/>
            <person name="Sun H."/>
            <person name="LaButti K.M."/>
            <person name="Schmutz J."/>
            <person name="Jabbour D."/>
            <person name="Luo H."/>
            <person name="Baker S.E."/>
            <person name="Pisabarro A.G."/>
            <person name="Walton J.D."/>
            <person name="Blanchette R.A."/>
            <person name="Henrissat B."/>
            <person name="Martin F."/>
            <person name="Cullen D."/>
            <person name="Hibbett D.S."/>
            <person name="Grigoriev I.V."/>
        </authorList>
    </citation>
    <scope>NUCLEOTIDE SEQUENCE [LARGE SCALE GENOMIC DNA]</scope>
    <source>
        <strain evidence="3">MUCL 33604</strain>
    </source>
</reference>
<dbReference type="Gene3D" id="3.80.10.10">
    <property type="entry name" value="Ribonuclease Inhibitor"/>
    <property type="match status" value="1"/>
</dbReference>
<evidence type="ECO:0000256" key="1">
    <source>
        <dbReference type="SAM" id="MobiDB-lite"/>
    </source>
</evidence>
<protein>
    <recommendedName>
        <fullName evidence="4">F-box domain-containing protein</fullName>
    </recommendedName>
</protein>
<dbReference type="AlphaFoldDB" id="A0A067Q6C6"/>
<proteinExistence type="predicted"/>
<dbReference type="OrthoDB" id="3139566at2759"/>
<name>A0A067Q6C6_9AGAM</name>
<evidence type="ECO:0008006" key="4">
    <source>
        <dbReference type="Google" id="ProtNLM"/>
    </source>
</evidence>
<dbReference type="Proteomes" id="UP000027265">
    <property type="component" value="Unassembled WGS sequence"/>
</dbReference>
<gene>
    <name evidence="2" type="ORF">JAAARDRAFT_650742</name>
</gene>
<organism evidence="2 3">
    <name type="scientific">Jaapia argillacea MUCL 33604</name>
    <dbReference type="NCBI Taxonomy" id="933084"/>
    <lineage>
        <taxon>Eukaryota</taxon>
        <taxon>Fungi</taxon>
        <taxon>Dikarya</taxon>
        <taxon>Basidiomycota</taxon>
        <taxon>Agaricomycotina</taxon>
        <taxon>Agaricomycetes</taxon>
        <taxon>Agaricomycetidae</taxon>
        <taxon>Jaapiales</taxon>
        <taxon>Jaapiaceae</taxon>
        <taxon>Jaapia</taxon>
    </lineage>
</organism>
<dbReference type="HOGENOM" id="CLU_018544_12_1_1"/>
<evidence type="ECO:0000313" key="3">
    <source>
        <dbReference type="Proteomes" id="UP000027265"/>
    </source>
</evidence>
<dbReference type="STRING" id="933084.A0A067Q6C6"/>
<keyword evidence="3" id="KW-1185">Reference proteome</keyword>
<sequence>MPPRRRRPKKKRSIDRPSTPDPGLPPTASACDDGGQYPRAAIGVGRPALKAPIEKIPTEVLVEVFLHTWETSKGPSRMQIAVLLSQVSWQWRRISLDLHVIWSYISVRYSYAETPLVPSTQLLKAFLHRSQQLPLTLKVTAVDNGFKWLDVSCSTRTMSAIIPHAGRWQSITFNMPIKHLEPLARIPLHGLPLLETFFAFRPKAMERGNLFTRFGALSSAPRLRRIGFEFMGLVHMPLELPWAQLTDVILEGFHMKEEYYYTYHDFFTVLQRCPKLTYYRQMLQSADEYTRTAPLFHPALTSLVLNSVISYDTIFNHVTLPNLKSLDLFGHKLQWSSRPFIQFLSHSQCTITSLTLAAFIISDREIACLLQYLVSLEELTLLFKTPELDIDRLLYDLTFDSSTSSRPLCPNLQSLEVRGVEFSEDALVGMVHSRCLSRGPKEDEGLLRVAPLQNLAICETSMEASVMESLISCCGEGLCLTFIKDRTPWREEGFE</sequence>
<accession>A0A067Q6C6</accession>
<dbReference type="InterPro" id="IPR032675">
    <property type="entry name" value="LRR_dom_sf"/>
</dbReference>
<dbReference type="InParanoid" id="A0A067Q6C6"/>
<dbReference type="EMBL" id="KL197716">
    <property type="protein sequence ID" value="KDQ59027.1"/>
    <property type="molecule type" value="Genomic_DNA"/>
</dbReference>